<feature type="transmembrane region" description="Helical" evidence="2">
    <location>
        <begin position="12"/>
        <end position="37"/>
    </location>
</feature>
<dbReference type="EMBL" id="JAZHOG010000011">
    <property type="protein sequence ID" value="MEJ8569026.1"/>
    <property type="molecule type" value="Genomic_DNA"/>
</dbReference>
<feature type="compositionally biased region" description="Basic and acidic residues" evidence="1">
    <location>
        <begin position="266"/>
        <end position="276"/>
    </location>
</feature>
<feature type="compositionally biased region" description="Basic and acidic residues" evidence="1">
    <location>
        <begin position="214"/>
        <end position="241"/>
    </location>
</feature>
<dbReference type="AlphaFoldDB" id="A0AAW9RGW9"/>
<sequence length="276" mass="30579">MMRWLQDNPIGLGLAVVCGVLVLSMAGLGVVSLLPAYRGGDADNAAPDAQALQLPELAESAPIDEYYVITERPLFNESRQPVLEDELSVDPLAEEMVEDDPDAPDVELSGVVITPSLRMATLRTKDEGRSLVAFEGRPIEESDFGSWQVSRVDAREVMLTSAAGEELRLELKVHDEQITPPAAPVSRPQGSRQDEAPEGRVQQTRQQESGEADADGKPLSRAEEIRRRIAERREELRRQAEQQEQPSEEEAAPDYQRAIQSMIGRSRRDGDNQNEQ</sequence>
<feature type="region of interest" description="Disordered" evidence="1">
    <location>
        <begin position="174"/>
        <end position="276"/>
    </location>
</feature>
<keyword evidence="2" id="KW-1133">Transmembrane helix</keyword>
<evidence type="ECO:0000313" key="3">
    <source>
        <dbReference type="EMBL" id="MEJ8569026.1"/>
    </source>
</evidence>
<protein>
    <recommendedName>
        <fullName evidence="5">Type II secretion system protein GspC N-terminal domain-containing protein</fullName>
    </recommendedName>
</protein>
<keyword evidence="2" id="KW-0472">Membrane</keyword>
<evidence type="ECO:0000313" key="4">
    <source>
        <dbReference type="Proteomes" id="UP001359886"/>
    </source>
</evidence>
<organism evidence="3 4">
    <name type="scientific">Elongatibacter sediminis</name>
    <dbReference type="NCBI Taxonomy" id="3119006"/>
    <lineage>
        <taxon>Bacteria</taxon>
        <taxon>Pseudomonadati</taxon>
        <taxon>Pseudomonadota</taxon>
        <taxon>Gammaproteobacteria</taxon>
        <taxon>Chromatiales</taxon>
        <taxon>Wenzhouxiangellaceae</taxon>
        <taxon>Elongatibacter</taxon>
    </lineage>
</organism>
<name>A0AAW9RGW9_9GAMM</name>
<evidence type="ECO:0008006" key="5">
    <source>
        <dbReference type="Google" id="ProtNLM"/>
    </source>
</evidence>
<evidence type="ECO:0000256" key="1">
    <source>
        <dbReference type="SAM" id="MobiDB-lite"/>
    </source>
</evidence>
<reference evidence="3 4" key="1">
    <citation type="submission" date="2024-02" db="EMBL/GenBank/DDBJ databases">
        <title>A novel Wenzhouxiangellaceae bacterium, isolated from coastal sediments.</title>
        <authorList>
            <person name="Du Z.-J."/>
            <person name="Ye Y.-Q."/>
            <person name="Zhang X.-Y."/>
        </authorList>
    </citation>
    <scope>NUCLEOTIDE SEQUENCE [LARGE SCALE GENOMIC DNA]</scope>
    <source>
        <strain evidence="3 4">CH-27</strain>
    </source>
</reference>
<accession>A0AAW9RGW9</accession>
<evidence type="ECO:0000256" key="2">
    <source>
        <dbReference type="SAM" id="Phobius"/>
    </source>
</evidence>
<keyword evidence="2" id="KW-0812">Transmembrane</keyword>
<dbReference type="RefSeq" id="WP_354696351.1">
    <property type="nucleotide sequence ID" value="NZ_JAZHOG010000011.1"/>
</dbReference>
<proteinExistence type="predicted"/>
<gene>
    <name evidence="3" type="ORF">V3330_15450</name>
</gene>
<comment type="caution">
    <text evidence="3">The sequence shown here is derived from an EMBL/GenBank/DDBJ whole genome shotgun (WGS) entry which is preliminary data.</text>
</comment>
<dbReference type="Proteomes" id="UP001359886">
    <property type="component" value="Unassembled WGS sequence"/>
</dbReference>
<keyword evidence="4" id="KW-1185">Reference proteome</keyword>